<dbReference type="Pfam" id="PF10356">
    <property type="entry name" value="RRG7"/>
    <property type="match status" value="2"/>
</dbReference>
<dbReference type="GO" id="GO:0005739">
    <property type="term" value="C:mitochondrion"/>
    <property type="evidence" value="ECO:0007669"/>
    <property type="project" value="UniProtKB-SubCell"/>
</dbReference>
<dbReference type="InterPro" id="IPR011335">
    <property type="entry name" value="Restrct_endonuc-II-like"/>
</dbReference>
<keyword evidence="2" id="KW-0496">Mitochondrion</keyword>
<dbReference type="PANTHER" id="PTHR28133">
    <property type="entry name" value="REQUIRED FOR RESPIRATORY GROWTH PROTEIN 7, MITOCHONDRIAL"/>
    <property type="match status" value="1"/>
</dbReference>
<feature type="region of interest" description="Disordered" evidence="3">
    <location>
        <begin position="28"/>
        <end position="48"/>
    </location>
</feature>
<sequence length="242" mass="26570">MLRQGRKLLRPIKLPTCSVSHVALPTQTRWHRNDHRRAPDGNGPPDIKLVYPDPPSTQHSDLTSFLAYAERTGLHDKSTVFVGTHYEYTVAATLSKYGFFLKRIGGASDYGIDLVGIWTLPSLPQPLKVLVQCKAGAQRVGPQHVRELEGAFVGAPVGWRGDGVLGVLVSERPATKGVRDSLGRSRWPMAYACCSRDGAVAQMLWNRWAEEEGLEGFGVSPKHVEGRSDPELVLMHNGKVVG</sequence>
<dbReference type="OrthoDB" id="20734at2759"/>
<organism evidence="4 5">
    <name type="scientific">Tolypocladium paradoxum</name>
    <dbReference type="NCBI Taxonomy" id="94208"/>
    <lineage>
        <taxon>Eukaryota</taxon>
        <taxon>Fungi</taxon>
        <taxon>Dikarya</taxon>
        <taxon>Ascomycota</taxon>
        <taxon>Pezizomycotina</taxon>
        <taxon>Sordariomycetes</taxon>
        <taxon>Hypocreomycetidae</taxon>
        <taxon>Hypocreales</taxon>
        <taxon>Ophiocordycipitaceae</taxon>
        <taxon>Tolypocladium</taxon>
    </lineage>
</organism>
<dbReference type="GO" id="GO:0006302">
    <property type="term" value="P:double-strand break repair"/>
    <property type="evidence" value="ECO:0007669"/>
    <property type="project" value="UniProtKB-ARBA"/>
</dbReference>
<dbReference type="Proteomes" id="UP000237481">
    <property type="component" value="Unassembled WGS sequence"/>
</dbReference>
<evidence type="ECO:0000313" key="5">
    <source>
        <dbReference type="Proteomes" id="UP000237481"/>
    </source>
</evidence>
<dbReference type="SUPFAM" id="SSF52980">
    <property type="entry name" value="Restriction endonuclease-like"/>
    <property type="match status" value="1"/>
</dbReference>
<proteinExistence type="predicted"/>
<dbReference type="AlphaFoldDB" id="A0A2S4L1E7"/>
<accession>A0A2S4L1E7</accession>
<dbReference type="PANTHER" id="PTHR28133:SF1">
    <property type="entry name" value="REQUIRED FOR RESPIRATORY GROWTH PROTEIN 7, MITOCHONDRIAL"/>
    <property type="match status" value="1"/>
</dbReference>
<evidence type="ECO:0000256" key="2">
    <source>
        <dbReference type="ARBA" id="ARBA00023128"/>
    </source>
</evidence>
<reference evidence="4 5" key="1">
    <citation type="submission" date="2018-01" db="EMBL/GenBank/DDBJ databases">
        <title>Harnessing the power of phylogenomics to disentangle the directionality and signatures of interkingdom host jumping in the parasitic fungal genus Tolypocladium.</title>
        <authorList>
            <person name="Quandt C.A."/>
            <person name="Patterson W."/>
            <person name="Spatafora J.W."/>
        </authorList>
    </citation>
    <scope>NUCLEOTIDE SEQUENCE [LARGE SCALE GENOMIC DNA]</scope>
    <source>
        <strain evidence="4 5">NRBC 100945</strain>
    </source>
</reference>
<comment type="caution">
    <text evidence="4">The sequence shown here is derived from an EMBL/GenBank/DDBJ whole genome shotgun (WGS) entry which is preliminary data.</text>
</comment>
<evidence type="ECO:0000313" key="4">
    <source>
        <dbReference type="EMBL" id="POR36219.1"/>
    </source>
</evidence>
<keyword evidence="5" id="KW-1185">Reference proteome</keyword>
<comment type="subcellular location">
    <subcellularLocation>
        <location evidence="1">Mitochondrion</location>
    </subcellularLocation>
</comment>
<evidence type="ECO:0000256" key="1">
    <source>
        <dbReference type="ARBA" id="ARBA00004173"/>
    </source>
</evidence>
<evidence type="ECO:0000256" key="3">
    <source>
        <dbReference type="SAM" id="MobiDB-lite"/>
    </source>
</evidence>
<name>A0A2S4L1E7_9HYPO</name>
<dbReference type="InterPro" id="IPR018828">
    <property type="entry name" value="RRG7"/>
</dbReference>
<gene>
    <name evidence="4" type="ORF">TPAR_03591</name>
</gene>
<protein>
    <submittedName>
        <fullName evidence="4">Uncharacterized protein, mitochondrial</fullName>
    </submittedName>
</protein>
<dbReference type="EMBL" id="PKSG01000350">
    <property type="protein sequence ID" value="POR36219.1"/>
    <property type="molecule type" value="Genomic_DNA"/>
</dbReference>